<comment type="caution">
    <text evidence="1">The sequence shown here is derived from an EMBL/GenBank/DDBJ whole genome shotgun (WGS) entry which is preliminary data.</text>
</comment>
<dbReference type="STRING" id="765913.ThidrDRAFT_2643"/>
<accession>G2E2Y0</accession>
<dbReference type="PATRIC" id="fig|765913.3.peg.2697"/>
<dbReference type="InterPro" id="IPR022265">
    <property type="entry name" value="CHP03790"/>
</dbReference>
<name>G2E2Y0_9GAMM</name>
<dbReference type="EMBL" id="AFWT01000018">
    <property type="protein sequence ID" value="EGV30442.1"/>
    <property type="molecule type" value="Genomic_DNA"/>
</dbReference>
<reference evidence="1 2" key="1">
    <citation type="submission" date="2011-06" db="EMBL/GenBank/DDBJ databases">
        <title>The draft genome of Thiorhodococcus drewsii AZ1.</title>
        <authorList>
            <consortium name="US DOE Joint Genome Institute (JGI-PGF)"/>
            <person name="Lucas S."/>
            <person name="Han J."/>
            <person name="Lapidus A."/>
            <person name="Cheng J.-F."/>
            <person name="Goodwin L."/>
            <person name="Pitluck S."/>
            <person name="Peters L."/>
            <person name="Land M.L."/>
            <person name="Hauser L."/>
            <person name="Vogl K."/>
            <person name="Liu Z."/>
            <person name="Imhoff J."/>
            <person name="Thiel V."/>
            <person name="Frigaard N.-U."/>
            <person name="Bryant D.A."/>
            <person name="Woyke T.J."/>
        </authorList>
    </citation>
    <scope>NUCLEOTIDE SEQUENCE [LARGE SCALE GENOMIC DNA]</scope>
    <source>
        <strain evidence="1 2">AZ1</strain>
    </source>
</reference>
<dbReference type="NCBIfam" id="TIGR03790">
    <property type="entry name" value="TIGR03790 family protein"/>
    <property type="match status" value="1"/>
</dbReference>
<gene>
    <name evidence="1" type="ORF">ThidrDRAFT_2643</name>
</gene>
<organism evidence="1 2">
    <name type="scientific">Thiorhodococcus drewsii AZ1</name>
    <dbReference type="NCBI Taxonomy" id="765913"/>
    <lineage>
        <taxon>Bacteria</taxon>
        <taxon>Pseudomonadati</taxon>
        <taxon>Pseudomonadota</taxon>
        <taxon>Gammaproteobacteria</taxon>
        <taxon>Chromatiales</taxon>
        <taxon>Chromatiaceae</taxon>
        <taxon>Thiorhodococcus</taxon>
    </lineage>
</organism>
<keyword evidence="2" id="KW-1185">Reference proteome</keyword>
<sequence length="451" mass="48807">MPLGFDAIQYEVDRLVFRFLKAGAQRLTVSRPANSMLAGLILWVLPILALADAPAFPRPELMLPTQSLGPAELAVVVNDRDPLSRRIADYYMGRRAIPVANLVHVAFDPGRSVMPVDEFAALRAEVEQATPATVQAYALTWAAPYRVGCMSITTAFAAGYDAAFCAKGCRMTKPSPYYGSDSSRPFDDLGWRPTMALAGTNFAEVKALIDRGVASDGTRPAGTGYLVKTSDAARSVRAASFDRARSLFGSAVRLRRIDADSISGRQDVLFYLTGARQVREIRANHFLPGAIADHLTSTGGKLTDSHQMSALEWLRAGATGSYGTVVEPCNFTSKFPDPVELIGRYLNGATLIEAYWKSVRMPGQGIFIGEPLARPFGGYGVAFDGTRWVMTLYALTPGRYRLEGAEQPMGPYRPIAGFEKSGAEPVRIRTDPGDPTYFRVVPEAVSGSASG</sequence>
<proteinExistence type="predicted"/>
<evidence type="ECO:0000313" key="1">
    <source>
        <dbReference type="EMBL" id="EGV30442.1"/>
    </source>
</evidence>
<dbReference type="Proteomes" id="UP000004200">
    <property type="component" value="Unassembled WGS sequence"/>
</dbReference>
<dbReference type="AlphaFoldDB" id="G2E2Y0"/>
<evidence type="ECO:0008006" key="3">
    <source>
        <dbReference type="Google" id="ProtNLM"/>
    </source>
</evidence>
<dbReference type="eggNOG" id="ENOG502Z80X">
    <property type="taxonomic scope" value="Bacteria"/>
</dbReference>
<protein>
    <recommendedName>
        <fullName evidence="3">TIGR03790 family protein</fullName>
    </recommendedName>
</protein>
<evidence type="ECO:0000313" key="2">
    <source>
        <dbReference type="Proteomes" id="UP000004200"/>
    </source>
</evidence>